<keyword evidence="1" id="KW-0813">Transport</keyword>
<dbReference type="GO" id="GO:0016887">
    <property type="term" value="F:ATP hydrolysis activity"/>
    <property type="evidence" value="ECO:0007669"/>
    <property type="project" value="InterPro"/>
</dbReference>
<feature type="domain" description="ABC transporter" evidence="4">
    <location>
        <begin position="5"/>
        <end position="248"/>
    </location>
</feature>
<name>A0A6J4JQ48_9BACT</name>
<dbReference type="PROSITE" id="PS00211">
    <property type="entry name" value="ABC_TRANSPORTER_1"/>
    <property type="match status" value="1"/>
</dbReference>
<dbReference type="InterPro" id="IPR003593">
    <property type="entry name" value="AAA+_ATPase"/>
</dbReference>
<sequence>MKPKIDIRDLHFATDDGKEILSGVTLSIMPGEILCVMGLSGSGKSTLLRCVAGLTTPSSGEIWIDDDEISRMDEDELVRVRAKMGLVFQYSALFDSMNVFENIAFGILRGPKRDENRKLPRITLIRMVAERLQQVGLPGIEKRMPTQLSGGMRRRVGLARALATDPELIFYDEPTSGLDPVTAASIDNLIVQTRDQRGVTSIVVSHDMGSIFRIADTILMLYDGEAAIYGTPDEVRASTDPVVKQFVSGDIQGPIQVRRR</sequence>
<keyword evidence="2" id="KW-0547">Nucleotide-binding</keyword>
<evidence type="ECO:0000256" key="1">
    <source>
        <dbReference type="ARBA" id="ARBA00022448"/>
    </source>
</evidence>
<dbReference type="InterPro" id="IPR027417">
    <property type="entry name" value="P-loop_NTPase"/>
</dbReference>
<dbReference type="PANTHER" id="PTHR43023">
    <property type="entry name" value="PROTEIN TRIGALACTOSYLDIACYLGLYCEROL 3, CHLOROPLASTIC"/>
    <property type="match status" value="1"/>
</dbReference>
<evidence type="ECO:0000256" key="2">
    <source>
        <dbReference type="ARBA" id="ARBA00022741"/>
    </source>
</evidence>
<dbReference type="SUPFAM" id="SSF52540">
    <property type="entry name" value="P-loop containing nucleoside triphosphate hydrolases"/>
    <property type="match status" value="1"/>
</dbReference>
<gene>
    <name evidence="5" type="ORF">AVDCRST_MAG63-3833</name>
</gene>
<reference evidence="5" key="1">
    <citation type="submission" date="2020-02" db="EMBL/GenBank/DDBJ databases">
        <authorList>
            <person name="Meier V. D."/>
        </authorList>
    </citation>
    <scope>NUCLEOTIDE SEQUENCE</scope>
    <source>
        <strain evidence="5">AVDCRST_MAG63</strain>
    </source>
</reference>
<dbReference type="EMBL" id="CADCTO010000517">
    <property type="protein sequence ID" value="CAA9284591.1"/>
    <property type="molecule type" value="Genomic_DNA"/>
</dbReference>
<dbReference type="GO" id="GO:0005524">
    <property type="term" value="F:ATP binding"/>
    <property type="evidence" value="ECO:0007669"/>
    <property type="project" value="UniProtKB-KW"/>
</dbReference>
<dbReference type="InterPro" id="IPR017871">
    <property type="entry name" value="ABC_transporter-like_CS"/>
</dbReference>
<protein>
    <submittedName>
        <fullName evidence="5">Phospholipid ABC transporter ATP-binding protein MlaF</fullName>
    </submittedName>
</protein>
<accession>A0A6J4JQ48</accession>
<evidence type="ECO:0000259" key="4">
    <source>
        <dbReference type="PROSITE" id="PS50893"/>
    </source>
</evidence>
<dbReference type="SMART" id="SM00382">
    <property type="entry name" value="AAA"/>
    <property type="match status" value="1"/>
</dbReference>
<dbReference type="InterPro" id="IPR003439">
    <property type="entry name" value="ABC_transporter-like_ATP-bd"/>
</dbReference>
<evidence type="ECO:0000256" key="3">
    <source>
        <dbReference type="ARBA" id="ARBA00022840"/>
    </source>
</evidence>
<proteinExistence type="predicted"/>
<keyword evidence="3 5" id="KW-0067">ATP-binding</keyword>
<dbReference type="PROSITE" id="PS50893">
    <property type="entry name" value="ABC_TRANSPORTER_2"/>
    <property type="match status" value="1"/>
</dbReference>
<dbReference type="PANTHER" id="PTHR43023:SF3">
    <property type="entry name" value="PROTEIN TRIGALACTOSYLDIACYLGLYCEROL 3, CHLOROPLASTIC"/>
    <property type="match status" value="1"/>
</dbReference>
<dbReference type="Pfam" id="PF00005">
    <property type="entry name" value="ABC_tran"/>
    <property type="match status" value="1"/>
</dbReference>
<organism evidence="5">
    <name type="scientific">uncultured Armatimonadetes bacterium</name>
    <dbReference type="NCBI Taxonomy" id="157466"/>
    <lineage>
        <taxon>Bacteria</taxon>
        <taxon>Bacillati</taxon>
        <taxon>Armatimonadota</taxon>
        <taxon>environmental samples</taxon>
    </lineage>
</organism>
<dbReference type="Gene3D" id="3.40.50.300">
    <property type="entry name" value="P-loop containing nucleotide triphosphate hydrolases"/>
    <property type="match status" value="1"/>
</dbReference>
<evidence type="ECO:0000313" key="5">
    <source>
        <dbReference type="EMBL" id="CAA9284591.1"/>
    </source>
</evidence>
<dbReference type="AlphaFoldDB" id="A0A6J4JQ48"/>